<protein>
    <submittedName>
        <fullName evidence="1">Putative ester cyclase</fullName>
    </submittedName>
</protein>
<accession>A0A0P1IIT0</accession>
<keyword evidence="2" id="KW-1185">Reference proteome</keyword>
<sequence>MKETERVVRQFHESWGMRDPDRGAEVIAEDCQFEDVAREEKQLGKLAYKEDYERWRKAFPDGECIVDNVIVSECGEWAIVEFHNTGTHTGVLHSSLGDFEPTGKRYEVRYCSVMRVIGGMVVEGRDYYDSATIVRHLGLVK</sequence>
<dbReference type="GO" id="GO:0030638">
    <property type="term" value="P:polyketide metabolic process"/>
    <property type="evidence" value="ECO:0007669"/>
    <property type="project" value="InterPro"/>
</dbReference>
<evidence type="ECO:0000313" key="1">
    <source>
        <dbReference type="EMBL" id="CUK15351.1"/>
    </source>
</evidence>
<dbReference type="EMBL" id="CYUD01000014">
    <property type="protein sequence ID" value="CUK15351.1"/>
    <property type="molecule type" value="Genomic_DNA"/>
</dbReference>
<evidence type="ECO:0000313" key="2">
    <source>
        <dbReference type="Proteomes" id="UP000051260"/>
    </source>
</evidence>
<dbReference type="InterPro" id="IPR009959">
    <property type="entry name" value="Cyclase_SnoaL-like"/>
</dbReference>
<dbReference type="PANTHER" id="PTHR38436">
    <property type="entry name" value="POLYKETIDE CYCLASE SNOAL-LIKE DOMAIN"/>
    <property type="match status" value="1"/>
</dbReference>
<dbReference type="Pfam" id="PF07366">
    <property type="entry name" value="SnoaL"/>
    <property type="match status" value="1"/>
</dbReference>
<reference evidence="2" key="1">
    <citation type="submission" date="2015-09" db="EMBL/GenBank/DDBJ databases">
        <authorList>
            <person name="Rodrigo-Torres L."/>
            <person name="Arahal D.R."/>
        </authorList>
    </citation>
    <scope>NUCLEOTIDE SEQUENCE [LARGE SCALE GENOMIC DNA]</scope>
    <source>
        <strain evidence="2">CECT 5091</strain>
    </source>
</reference>
<dbReference type="PANTHER" id="PTHR38436:SF1">
    <property type="entry name" value="ESTER CYCLASE"/>
    <property type="match status" value="1"/>
</dbReference>
<name>A0A0P1IIT0_9RHOB</name>
<dbReference type="RefSeq" id="WP_058283509.1">
    <property type="nucleotide sequence ID" value="NZ_CYUD01000014.1"/>
</dbReference>
<dbReference type="SUPFAM" id="SSF54427">
    <property type="entry name" value="NTF2-like"/>
    <property type="match status" value="1"/>
</dbReference>
<organism evidence="1 2">
    <name type="scientific">Ruegeria denitrificans</name>
    <dbReference type="NCBI Taxonomy" id="1715692"/>
    <lineage>
        <taxon>Bacteria</taxon>
        <taxon>Pseudomonadati</taxon>
        <taxon>Pseudomonadota</taxon>
        <taxon>Alphaproteobacteria</taxon>
        <taxon>Rhodobacterales</taxon>
        <taxon>Roseobacteraceae</taxon>
        <taxon>Ruegeria</taxon>
    </lineage>
</organism>
<dbReference type="InterPro" id="IPR032710">
    <property type="entry name" value="NTF2-like_dom_sf"/>
</dbReference>
<dbReference type="STRING" id="1715692.RUE5091_03871"/>
<proteinExistence type="predicted"/>
<dbReference type="Proteomes" id="UP000051260">
    <property type="component" value="Unassembled WGS sequence"/>
</dbReference>
<gene>
    <name evidence="1" type="ORF">RUE5091_03871</name>
</gene>
<dbReference type="Gene3D" id="3.10.450.50">
    <property type="match status" value="1"/>
</dbReference>
<dbReference type="AlphaFoldDB" id="A0A0P1IIT0"/>
<dbReference type="OrthoDB" id="6657864at2"/>